<dbReference type="Proteomes" id="UP000287605">
    <property type="component" value="Unassembled WGS sequence"/>
</dbReference>
<dbReference type="InterPro" id="IPR018170">
    <property type="entry name" value="Aldo/ket_reductase_CS"/>
</dbReference>
<dbReference type="Gene3D" id="3.20.20.100">
    <property type="entry name" value="NADP-dependent oxidoreductase domain"/>
    <property type="match status" value="1"/>
</dbReference>
<dbReference type="GO" id="GO:0016616">
    <property type="term" value="F:oxidoreductase activity, acting on the CH-OH group of donors, NAD or NADP as acceptor"/>
    <property type="evidence" value="ECO:0007669"/>
    <property type="project" value="UniProtKB-ARBA"/>
</dbReference>
<dbReference type="SUPFAM" id="SSF51430">
    <property type="entry name" value="NAD(P)-linked oxidoreductase"/>
    <property type="match status" value="1"/>
</dbReference>
<keyword evidence="2" id="KW-0521">NADP</keyword>
<evidence type="ECO:0000256" key="1">
    <source>
        <dbReference type="ARBA" id="ARBA00007905"/>
    </source>
</evidence>
<sequence>MPSVGFGEVLPAVNQIEINPFYQQDNALAINENHGVQVQGWTPFAEGQHGIFNSEALHEIGHKYNKTAAQVILRWLVQRNIVPLAKTINKERMIENINIFDFSLSSDNMAKIKLLDTNRS</sequence>
<keyword evidence="3" id="KW-0560">Oxidoreductase</keyword>
<evidence type="ECO:0000313" key="6">
    <source>
        <dbReference type="Proteomes" id="UP000287605"/>
    </source>
</evidence>
<reference evidence="5 6" key="1">
    <citation type="submission" date="2017-05" db="EMBL/GenBank/DDBJ databases">
        <title>Vagococcus spp. assemblies.</title>
        <authorList>
            <person name="Gulvik C.A."/>
        </authorList>
    </citation>
    <scope>NUCLEOTIDE SEQUENCE [LARGE SCALE GENOMIC DNA]</scope>
    <source>
        <strain evidence="5 6">CCUG 51432</strain>
    </source>
</reference>
<keyword evidence="6" id="KW-1185">Reference proteome</keyword>
<dbReference type="Pfam" id="PF00248">
    <property type="entry name" value="Aldo_ket_red"/>
    <property type="match status" value="1"/>
</dbReference>
<evidence type="ECO:0000313" key="5">
    <source>
        <dbReference type="EMBL" id="RSU09554.1"/>
    </source>
</evidence>
<dbReference type="PANTHER" id="PTHR43827">
    <property type="entry name" value="2,5-DIKETO-D-GLUCONIC ACID REDUCTASE"/>
    <property type="match status" value="1"/>
</dbReference>
<comment type="similarity">
    <text evidence="1">Belongs to the aldo/keto reductase family.</text>
</comment>
<evidence type="ECO:0000259" key="4">
    <source>
        <dbReference type="Pfam" id="PF00248"/>
    </source>
</evidence>
<dbReference type="EMBL" id="NGKA01000020">
    <property type="protein sequence ID" value="RSU09554.1"/>
    <property type="molecule type" value="Genomic_DNA"/>
</dbReference>
<comment type="caution">
    <text evidence="5">The sequence shown here is derived from an EMBL/GenBank/DDBJ whole genome shotgun (WGS) entry which is preliminary data.</text>
</comment>
<dbReference type="InterPro" id="IPR020471">
    <property type="entry name" value="AKR"/>
</dbReference>
<organism evidence="5 6">
    <name type="scientific">Vagococcus elongatus</name>
    <dbReference type="NCBI Taxonomy" id="180344"/>
    <lineage>
        <taxon>Bacteria</taxon>
        <taxon>Bacillati</taxon>
        <taxon>Bacillota</taxon>
        <taxon>Bacilli</taxon>
        <taxon>Lactobacillales</taxon>
        <taxon>Enterococcaceae</taxon>
        <taxon>Vagococcus</taxon>
    </lineage>
</organism>
<dbReference type="InterPro" id="IPR023210">
    <property type="entry name" value="NADP_OxRdtase_dom"/>
</dbReference>
<evidence type="ECO:0000256" key="2">
    <source>
        <dbReference type="ARBA" id="ARBA00022857"/>
    </source>
</evidence>
<proteinExistence type="inferred from homology"/>
<dbReference type="PANTHER" id="PTHR43827:SF3">
    <property type="entry name" value="NADP-DEPENDENT OXIDOREDUCTASE DOMAIN-CONTAINING PROTEIN"/>
    <property type="match status" value="1"/>
</dbReference>
<dbReference type="AlphaFoldDB" id="A0A430ANQ9"/>
<protein>
    <recommendedName>
        <fullName evidence="4">NADP-dependent oxidoreductase domain-containing protein</fullName>
    </recommendedName>
</protein>
<feature type="domain" description="NADP-dependent oxidoreductase" evidence="4">
    <location>
        <begin position="9"/>
        <end position="113"/>
    </location>
</feature>
<dbReference type="OrthoDB" id="9804790at2"/>
<evidence type="ECO:0000256" key="3">
    <source>
        <dbReference type="ARBA" id="ARBA00023002"/>
    </source>
</evidence>
<accession>A0A430ANQ9</accession>
<dbReference type="InterPro" id="IPR036812">
    <property type="entry name" value="NAD(P)_OxRdtase_dom_sf"/>
</dbReference>
<dbReference type="PRINTS" id="PR00069">
    <property type="entry name" value="ALDKETRDTASE"/>
</dbReference>
<name>A0A430ANQ9_9ENTE</name>
<dbReference type="RefSeq" id="WP_126809805.1">
    <property type="nucleotide sequence ID" value="NZ_NGKA01000020.1"/>
</dbReference>
<gene>
    <name evidence="5" type="ORF">CBF29_11150</name>
</gene>
<dbReference type="PROSITE" id="PS00063">
    <property type="entry name" value="ALDOKETO_REDUCTASE_3"/>
    <property type="match status" value="1"/>
</dbReference>